<dbReference type="InterPro" id="IPR013078">
    <property type="entry name" value="His_Pase_superF_clade-1"/>
</dbReference>
<organism evidence="1 2">
    <name type="scientific">Fusibacillus kribbianus</name>
    <dbReference type="NCBI Taxonomy" id="3044208"/>
    <lineage>
        <taxon>Bacteria</taxon>
        <taxon>Bacillati</taxon>
        <taxon>Bacillota</taxon>
        <taxon>Clostridia</taxon>
        <taxon>Lachnospirales</taxon>
        <taxon>Lachnospiraceae</taxon>
        <taxon>Fusibacillus</taxon>
    </lineage>
</organism>
<dbReference type="SMART" id="SM00855">
    <property type="entry name" value="PGAM"/>
    <property type="match status" value="1"/>
</dbReference>
<name>A0AAP4B7V7_9FIRM</name>
<dbReference type="AlphaFoldDB" id="A0AAP4B7V7"/>
<sequence>MKIYLIRHGKTVGNLQRRYIGSTDEPLSPKGIGELMEIAGRNGLFLPGPEVSGAVYVSGLLRTKETAELLFPGRKLRVRTDFNECDFGEFENKNYEELKDDPAYQSWIDSGGLAAPPDGEAKADFSARTCRGFLLSVEELLKEGGSFGAFVVHGGSIMAILEQFAFPKKEFYDWQAKNGCGFMADLKEDLWKTGNQILTNIRSIP</sequence>
<dbReference type="EMBL" id="JASGBQ010000002">
    <property type="protein sequence ID" value="MDI9241235.1"/>
    <property type="molecule type" value="Genomic_DNA"/>
</dbReference>
<dbReference type="CDD" id="cd07067">
    <property type="entry name" value="HP_PGM_like"/>
    <property type="match status" value="1"/>
</dbReference>
<comment type="caution">
    <text evidence="1">The sequence shown here is derived from an EMBL/GenBank/DDBJ whole genome shotgun (WGS) entry which is preliminary data.</text>
</comment>
<reference evidence="1 2" key="1">
    <citation type="submission" date="2023-05" db="EMBL/GenBank/DDBJ databases">
        <title>[ruminococcus] sp. nov., isolated from a pig farm feces dump.</title>
        <authorList>
            <person name="Chang Y.-H."/>
        </authorList>
    </citation>
    <scope>NUCLEOTIDE SEQUENCE [LARGE SCALE GENOMIC DNA]</scope>
    <source>
        <strain evidence="1 2">YH-rum2234</strain>
    </source>
</reference>
<dbReference type="GO" id="GO:0016791">
    <property type="term" value="F:phosphatase activity"/>
    <property type="evidence" value="ECO:0007669"/>
    <property type="project" value="TreeGrafter"/>
</dbReference>
<gene>
    <name evidence="1" type="ORF">QJ036_01910</name>
</gene>
<dbReference type="Gene3D" id="3.40.50.1240">
    <property type="entry name" value="Phosphoglycerate mutase-like"/>
    <property type="match status" value="1"/>
</dbReference>
<evidence type="ECO:0000313" key="2">
    <source>
        <dbReference type="Proteomes" id="UP001300383"/>
    </source>
</evidence>
<keyword evidence="2" id="KW-1185">Reference proteome</keyword>
<evidence type="ECO:0000313" key="1">
    <source>
        <dbReference type="EMBL" id="MDI9241235.1"/>
    </source>
</evidence>
<dbReference type="GO" id="GO:0005737">
    <property type="term" value="C:cytoplasm"/>
    <property type="evidence" value="ECO:0007669"/>
    <property type="project" value="TreeGrafter"/>
</dbReference>
<dbReference type="Proteomes" id="UP001300383">
    <property type="component" value="Unassembled WGS sequence"/>
</dbReference>
<proteinExistence type="predicted"/>
<dbReference type="Pfam" id="PF00300">
    <property type="entry name" value="His_Phos_1"/>
    <property type="match status" value="1"/>
</dbReference>
<protein>
    <submittedName>
        <fullName evidence="1">Histidine phosphatase family protein</fullName>
    </submittedName>
</protein>
<dbReference type="InterPro" id="IPR050275">
    <property type="entry name" value="PGM_Phosphatase"/>
</dbReference>
<dbReference type="SUPFAM" id="SSF53254">
    <property type="entry name" value="Phosphoglycerate mutase-like"/>
    <property type="match status" value="1"/>
</dbReference>
<dbReference type="PANTHER" id="PTHR48100:SF59">
    <property type="entry name" value="ADENOSYLCOBALAMIN_ALPHA-RIBAZOLE PHOSPHATASE"/>
    <property type="match status" value="1"/>
</dbReference>
<dbReference type="PANTHER" id="PTHR48100">
    <property type="entry name" value="BROAD-SPECIFICITY PHOSPHATASE YOR283W-RELATED"/>
    <property type="match status" value="1"/>
</dbReference>
<accession>A0AAP4B7V7</accession>
<dbReference type="InterPro" id="IPR029033">
    <property type="entry name" value="His_PPase_superfam"/>
</dbReference>
<dbReference type="RefSeq" id="WP_283229747.1">
    <property type="nucleotide sequence ID" value="NZ_JASGBQ010000002.1"/>
</dbReference>